<protein>
    <recommendedName>
        <fullName evidence="5">Transmembrane protein</fullName>
    </recommendedName>
</protein>
<feature type="transmembrane region" description="Helical" evidence="2">
    <location>
        <begin position="23"/>
        <end position="45"/>
    </location>
</feature>
<evidence type="ECO:0000256" key="2">
    <source>
        <dbReference type="SAM" id="Phobius"/>
    </source>
</evidence>
<proteinExistence type="predicted"/>
<name>A0A5E4U577_9BURK</name>
<evidence type="ECO:0008006" key="5">
    <source>
        <dbReference type="Google" id="ProtNLM"/>
    </source>
</evidence>
<keyword evidence="2" id="KW-0812">Transmembrane</keyword>
<dbReference type="AlphaFoldDB" id="A0A5E4U577"/>
<keyword evidence="2" id="KW-0472">Membrane</keyword>
<evidence type="ECO:0000313" key="4">
    <source>
        <dbReference type="Proteomes" id="UP000396788"/>
    </source>
</evidence>
<sequence length="84" mass="8804">MLIVILGWLYVIAMVAITAPSVALGVVIFVCGGLAPTMLLLYIAGARLRRARPPRPDDAVAQVPSVPSSSDRDASPRSPPTPLP</sequence>
<gene>
    <name evidence="3" type="ORF">PCE31107_01812</name>
</gene>
<accession>A0A5E4U577</accession>
<dbReference type="Proteomes" id="UP000396788">
    <property type="component" value="Unassembled WGS sequence"/>
</dbReference>
<feature type="compositionally biased region" description="Low complexity" evidence="1">
    <location>
        <begin position="59"/>
        <end position="69"/>
    </location>
</feature>
<evidence type="ECO:0000313" key="3">
    <source>
        <dbReference type="EMBL" id="VVD94592.1"/>
    </source>
</evidence>
<feature type="region of interest" description="Disordered" evidence="1">
    <location>
        <begin position="52"/>
        <end position="84"/>
    </location>
</feature>
<keyword evidence="2" id="KW-1133">Transmembrane helix</keyword>
<evidence type="ECO:0000256" key="1">
    <source>
        <dbReference type="SAM" id="MobiDB-lite"/>
    </source>
</evidence>
<reference evidence="3 4" key="1">
    <citation type="submission" date="2019-08" db="EMBL/GenBank/DDBJ databases">
        <authorList>
            <person name="Peeters C."/>
        </authorList>
    </citation>
    <scope>NUCLEOTIDE SEQUENCE [LARGE SCALE GENOMIC DNA]</scope>
    <source>
        <strain evidence="3 4">LMG 31107</strain>
    </source>
</reference>
<organism evidence="3 4">
    <name type="scientific">Pandoraea cepalis</name>
    <dbReference type="NCBI Taxonomy" id="2508294"/>
    <lineage>
        <taxon>Bacteria</taxon>
        <taxon>Pseudomonadati</taxon>
        <taxon>Pseudomonadota</taxon>
        <taxon>Betaproteobacteria</taxon>
        <taxon>Burkholderiales</taxon>
        <taxon>Burkholderiaceae</taxon>
        <taxon>Pandoraea</taxon>
    </lineage>
</organism>
<dbReference type="EMBL" id="CABPRY010000003">
    <property type="protein sequence ID" value="VVD94592.1"/>
    <property type="molecule type" value="Genomic_DNA"/>
</dbReference>